<dbReference type="STRING" id="45357.A0A2V1AST2"/>
<evidence type="ECO:0000256" key="2">
    <source>
        <dbReference type="ARBA" id="ARBA00022630"/>
    </source>
</evidence>
<dbReference type="AlphaFoldDB" id="A0A2V1AST2"/>
<comment type="caution">
    <text evidence="7">The sequence shown here is derived from an EMBL/GenBank/DDBJ whole genome shotgun (WGS) entry which is preliminary data.</text>
</comment>
<dbReference type="PANTHER" id="PTHR33798:SF5">
    <property type="entry name" value="FLAVIN REDUCTASE LIKE DOMAIN-CONTAINING PROTEIN"/>
    <property type="match status" value="1"/>
</dbReference>
<dbReference type="Proteomes" id="UP000244309">
    <property type="component" value="Unassembled WGS sequence"/>
</dbReference>
<organism evidence="7 8">
    <name type="scientific">Candidozyma haemuli</name>
    <dbReference type="NCBI Taxonomy" id="45357"/>
    <lineage>
        <taxon>Eukaryota</taxon>
        <taxon>Fungi</taxon>
        <taxon>Dikarya</taxon>
        <taxon>Ascomycota</taxon>
        <taxon>Saccharomycotina</taxon>
        <taxon>Pichiomycetes</taxon>
        <taxon>Metschnikowiaceae</taxon>
        <taxon>Candidozyma</taxon>
    </lineage>
</organism>
<dbReference type="PANTHER" id="PTHR33798">
    <property type="entry name" value="FLAVOPROTEIN OXYGENASE"/>
    <property type="match status" value="1"/>
</dbReference>
<keyword evidence="8" id="KW-1185">Reference proteome</keyword>
<evidence type="ECO:0000259" key="6">
    <source>
        <dbReference type="SMART" id="SM00903"/>
    </source>
</evidence>
<dbReference type="Gene3D" id="2.30.110.10">
    <property type="entry name" value="Electron Transport, Fmn-binding Protein, Chain A"/>
    <property type="match status" value="1"/>
</dbReference>
<evidence type="ECO:0000313" key="8">
    <source>
        <dbReference type="Proteomes" id="UP000244309"/>
    </source>
</evidence>
<dbReference type="Pfam" id="PF01613">
    <property type="entry name" value="Flavin_Reduct"/>
    <property type="match status" value="1"/>
</dbReference>
<dbReference type="OrthoDB" id="10250990at2759"/>
<feature type="domain" description="Flavin reductase like" evidence="6">
    <location>
        <begin position="82"/>
        <end position="241"/>
    </location>
</feature>
<dbReference type="GO" id="GO:0010181">
    <property type="term" value="F:FMN binding"/>
    <property type="evidence" value="ECO:0007669"/>
    <property type="project" value="InterPro"/>
</dbReference>
<dbReference type="InterPro" id="IPR002563">
    <property type="entry name" value="Flavin_Rdtase-like_dom"/>
</dbReference>
<dbReference type="SMART" id="SM00903">
    <property type="entry name" value="Flavin_Reduct"/>
    <property type="match status" value="1"/>
</dbReference>
<name>A0A2V1AST2_9ASCO</name>
<comment type="similarity">
    <text evidence="4">Belongs to the flavoredoxin family.</text>
</comment>
<dbReference type="InterPro" id="IPR012349">
    <property type="entry name" value="Split_barrel_FMN-bd"/>
</dbReference>
<dbReference type="SUPFAM" id="SSF50475">
    <property type="entry name" value="FMN-binding split barrel"/>
    <property type="match status" value="1"/>
</dbReference>
<dbReference type="VEuPathDB" id="FungiDB:CXQ85_002140"/>
<keyword evidence="2" id="KW-0285">Flavoprotein</keyword>
<feature type="region of interest" description="Disordered" evidence="5">
    <location>
        <begin position="1"/>
        <end position="35"/>
    </location>
</feature>
<evidence type="ECO:0000256" key="3">
    <source>
        <dbReference type="ARBA" id="ARBA00022643"/>
    </source>
</evidence>
<dbReference type="EMBL" id="PKFO01000003">
    <property type="protein sequence ID" value="PVH20353.1"/>
    <property type="molecule type" value="Genomic_DNA"/>
</dbReference>
<reference evidence="7 8" key="1">
    <citation type="submission" date="2017-12" db="EMBL/GenBank/DDBJ databases">
        <title>Genome Sequence of a Multidrug-Resistant Candida haemulonii Isolate from a Patient with Chronic Leg Ulcers in Israel.</title>
        <authorList>
            <person name="Chow N.A."/>
            <person name="Gade L."/>
            <person name="Batra D."/>
            <person name="Rowe L.A."/>
            <person name="Ben-Ami R."/>
            <person name="Loparev V.N."/>
            <person name="Litvintseva A.P."/>
        </authorList>
    </citation>
    <scope>NUCLEOTIDE SEQUENCE [LARGE SCALE GENOMIC DNA]</scope>
    <source>
        <strain evidence="7 8">B11899</strain>
    </source>
</reference>
<evidence type="ECO:0000256" key="1">
    <source>
        <dbReference type="ARBA" id="ARBA00001917"/>
    </source>
</evidence>
<gene>
    <name evidence="7" type="ORF">CXQ85_002140</name>
</gene>
<comment type="cofactor">
    <cofactor evidence="1">
        <name>FMN</name>
        <dbReference type="ChEBI" id="CHEBI:58210"/>
    </cofactor>
</comment>
<dbReference type="GeneID" id="37007471"/>
<evidence type="ECO:0000256" key="4">
    <source>
        <dbReference type="ARBA" id="ARBA00038054"/>
    </source>
</evidence>
<protein>
    <recommendedName>
        <fullName evidence="6">Flavin reductase like domain-containing protein</fullName>
    </recommendedName>
</protein>
<keyword evidence="3" id="KW-0288">FMN</keyword>
<accession>A0A2V1AST2</accession>
<evidence type="ECO:0000256" key="5">
    <source>
        <dbReference type="SAM" id="MobiDB-lite"/>
    </source>
</evidence>
<dbReference type="RefSeq" id="XP_025341293.1">
    <property type="nucleotide sequence ID" value="XM_025485828.1"/>
</dbReference>
<proteinExistence type="inferred from homology"/>
<evidence type="ECO:0000313" key="7">
    <source>
        <dbReference type="EMBL" id="PVH20353.1"/>
    </source>
</evidence>
<sequence>MTATTPPQNEKPISRHPPFKQVEQTRPDYDSTKSWNVTKTVSPEWKQGSGATSSEWKNFKKIAIDPNSETRSPVDNYKLFISAITPRPIGFVSTESKQGKRNLAPFSYFNVMNSDPPIFVLGFSGGKDKPKDSLRNILETEELTINIISEWFIEAANYCAVNSPYGVNEWELSGLTPLESSAVKPPQVAESAFSVEAKLVDTHEWKSKRDPSKASGVMCIVEGVRIHVREDLINEERNTVDTAKLKPVARLGGITYGRVNDVFELPRPDYEKDVEK</sequence>